<evidence type="ECO:0000256" key="4">
    <source>
        <dbReference type="ARBA" id="ARBA00023078"/>
    </source>
</evidence>
<evidence type="ECO:0000256" key="1">
    <source>
        <dbReference type="ARBA" id="ARBA00004334"/>
    </source>
</evidence>
<dbReference type="InterPro" id="IPR002628">
    <property type="entry name" value="PsbO"/>
</dbReference>
<comment type="similarity">
    <text evidence="2">Belongs to the PsbO family.</text>
</comment>
<evidence type="ECO:0000256" key="5">
    <source>
        <dbReference type="ARBA" id="ARBA00023136"/>
    </source>
</evidence>
<dbReference type="SUPFAM" id="SSF56925">
    <property type="entry name" value="OMPA-like"/>
    <property type="match status" value="1"/>
</dbReference>
<keyword evidence="6" id="KW-0464">Manganese</keyword>
<dbReference type="Proteomes" id="UP001472677">
    <property type="component" value="Unassembled WGS sequence"/>
</dbReference>
<keyword evidence="7" id="KW-0604">Photosystem II</keyword>
<dbReference type="PANTHER" id="PTHR34058">
    <property type="entry name" value="OXYGEN-EVOLVING ENHANCER PROTEIN 1-2, CHLOROPLASTIC"/>
    <property type="match status" value="1"/>
</dbReference>
<keyword evidence="5" id="KW-0472">Membrane</keyword>
<evidence type="ECO:0000256" key="2">
    <source>
        <dbReference type="ARBA" id="ARBA00009838"/>
    </source>
</evidence>
<keyword evidence="4" id="KW-0793">Thylakoid</keyword>
<name>A0ABR1ZMQ7_9ROSI</name>
<evidence type="ECO:0000256" key="7">
    <source>
        <dbReference type="ARBA" id="ARBA00023276"/>
    </source>
</evidence>
<dbReference type="InterPro" id="IPR011250">
    <property type="entry name" value="OMP/PagP_B-barrel"/>
</dbReference>
<keyword evidence="9" id="KW-1185">Reference proteome</keyword>
<evidence type="ECO:0000313" key="8">
    <source>
        <dbReference type="EMBL" id="KAK8481916.1"/>
    </source>
</evidence>
<organism evidence="8 9">
    <name type="scientific">Hibiscus sabdariffa</name>
    <name type="common">roselle</name>
    <dbReference type="NCBI Taxonomy" id="183260"/>
    <lineage>
        <taxon>Eukaryota</taxon>
        <taxon>Viridiplantae</taxon>
        <taxon>Streptophyta</taxon>
        <taxon>Embryophyta</taxon>
        <taxon>Tracheophyta</taxon>
        <taxon>Spermatophyta</taxon>
        <taxon>Magnoliopsida</taxon>
        <taxon>eudicotyledons</taxon>
        <taxon>Gunneridae</taxon>
        <taxon>Pentapetalae</taxon>
        <taxon>rosids</taxon>
        <taxon>malvids</taxon>
        <taxon>Malvales</taxon>
        <taxon>Malvaceae</taxon>
        <taxon>Malvoideae</taxon>
        <taxon>Hibiscus</taxon>
    </lineage>
</organism>
<evidence type="ECO:0000313" key="9">
    <source>
        <dbReference type="Proteomes" id="UP001472677"/>
    </source>
</evidence>
<evidence type="ECO:0000256" key="3">
    <source>
        <dbReference type="ARBA" id="ARBA00022531"/>
    </source>
</evidence>
<gene>
    <name evidence="8" type="ORF">V6N12_016104</name>
</gene>
<comment type="subcellular location">
    <subcellularLocation>
        <location evidence="1">Plastid</location>
        <location evidence="1">Chloroplast thylakoid membrane</location>
    </subcellularLocation>
</comment>
<sequence>MLDALIDGASAEGVPKRLIYDEIQSKTYMEVNGTETANLCPTIDCGVGSFAFKPGKYYAKKFCLEPNSFTVKAEGVSKNAPSGLQSCKTPS</sequence>
<dbReference type="EMBL" id="JBBPBM010001792">
    <property type="protein sequence ID" value="KAK8481916.1"/>
    <property type="molecule type" value="Genomic_DNA"/>
</dbReference>
<protein>
    <submittedName>
        <fullName evidence="8">Uncharacterized protein</fullName>
    </submittedName>
</protein>
<keyword evidence="3" id="KW-0602">Photosynthesis</keyword>
<evidence type="ECO:0000256" key="6">
    <source>
        <dbReference type="ARBA" id="ARBA00023211"/>
    </source>
</evidence>
<accession>A0ABR1ZMQ7</accession>
<dbReference type="Pfam" id="PF01716">
    <property type="entry name" value="MSP"/>
    <property type="match status" value="1"/>
</dbReference>
<proteinExistence type="inferred from homology"/>
<comment type="caution">
    <text evidence="8">The sequence shown here is derived from an EMBL/GenBank/DDBJ whole genome shotgun (WGS) entry which is preliminary data.</text>
</comment>
<reference evidence="8 9" key="1">
    <citation type="journal article" date="2024" name="G3 (Bethesda)">
        <title>Genome assembly of Hibiscus sabdariffa L. provides insights into metabolisms of medicinal natural products.</title>
        <authorList>
            <person name="Kim T."/>
        </authorList>
    </citation>
    <scope>NUCLEOTIDE SEQUENCE [LARGE SCALE GENOMIC DNA]</scope>
    <source>
        <strain evidence="8">TK-2024</strain>
        <tissue evidence="8">Old leaves</tissue>
    </source>
</reference>
<dbReference type="Gene3D" id="2.40.160.30">
    <property type="entry name" value="Photosystem II, cytochrome c-550 precursor"/>
    <property type="match status" value="1"/>
</dbReference>